<dbReference type="InterPro" id="IPR013083">
    <property type="entry name" value="Znf_RING/FYVE/PHD"/>
</dbReference>
<dbReference type="Gene3D" id="3.30.40.10">
    <property type="entry name" value="Zinc/RING finger domain, C3HC4 (zinc finger)"/>
    <property type="match status" value="1"/>
</dbReference>
<sequence>MVSALEAASKDGLHRPPRTLPKALPPKQVSKDLCCEACKSTQRAEAMLLCDGCNTAFHMDCLRPRISAVPEGDWFCSNCEATLHQGLEAGQALAYLSFMLESTHSRRVLMRSKMLPRLLRALRSLVGNLVD</sequence>
<evidence type="ECO:0000256" key="2">
    <source>
        <dbReference type="ARBA" id="ARBA00022771"/>
    </source>
</evidence>
<dbReference type="PROSITE" id="PS50016">
    <property type="entry name" value="ZF_PHD_2"/>
    <property type="match status" value="1"/>
</dbReference>
<name>A0A061RBS4_9CHLO</name>
<feature type="region of interest" description="Disordered" evidence="5">
    <location>
        <begin position="1"/>
        <end position="23"/>
    </location>
</feature>
<dbReference type="EMBL" id="GBEZ01018348">
    <property type="protein sequence ID" value="JAC68080.1"/>
    <property type="molecule type" value="Transcribed_RNA"/>
</dbReference>
<feature type="non-terminal residue" evidence="7">
    <location>
        <position position="131"/>
    </location>
</feature>
<keyword evidence="3" id="KW-0862">Zinc</keyword>
<keyword evidence="1" id="KW-0479">Metal-binding</keyword>
<dbReference type="SUPFAM" id="SSF57903">
    <property type="entry name" value="FYVE/PHD zinc finger"/>
    <property type="match status" value="1"/>
</dbReference>
<feature type="domain" description="PHD-type" evidence="6">
    <location>
        <begin position="32"/>
        <end position="82"/>
    </location>
</feature>
<organism evidence="7">
    <name type="scientific">Tetraselmis sp. GSL018</name>
    <dbReference type="NCBI Taxonomy" id="582737"/>
    <lineage>
        <taxon>Eukaryota</taxon>
        <taxon>Viridiplantae</taxon>
        <taxon>Chlorophyta</taxon>
        <taxon>core chlorophytes</taxon>
        <taxon>Chlorodendrophyceae</taxon>
        <taxon>Chlorodendrales</taxon>
        <taxon>Chlorodendraceae</taxon>
        <taxon>Tetraselmis</taxon>
    </lineage>
</organism>
<evidence type="ECO:0000259" key="6">
    <source>
        <dbReference type="PROSITE" id="PS50016"/>
    </source>
</evidence>
<evidence type="ECO:0000256" key="4">
    <source>
        <dbReference type="PROSITE-ProRule" id="PRU00146"/>
    </source>
</evidence>
<dbReference type="PROSITE" id="PS01359">
    <property type="entry name" value="ZF_PHD_1"/>
    <property type="match status" value="1"/>
</dbReference>
<dbReference type="SMART" id="SM00249">
    <property type="entry name" value="PHD"/>
    <property type="match status" value="1"/>
</dbReference>
<evidence type="ECO:0000256" key="5">
    <source>
        <dbReference type="SAM" id="MobiDB-lite"/>
    </source>
</evidence>
<keyword evidence="2 4" id="KW-0863">Zinc-finger</keyword>
<dbReference type="InterPro" id="IPR011011">
    <property type="entry name" value="Znf_FYVE_PHD"/>
</dbReference>
<dbReference type="PANTHER" id="PTHR12618">
    <property type="entry name" value="PHD AND RING FINGER DOMAIN-CONTAINING PROTEIN 1"/>
    <property type="match status" value="1"/>
</dbReference>
<protein>
    <submittedName>
        <fullName evidence="7">Bromodomain adjacent to zinc finger domain protein 1A</fullName>
    </submittedName>
</protein>
<proteinExistence type="predicted"/>
<dbReference type="PANTHER" id="PTHR12618:SF20">
    <property type="entry name" value="PHD AND RING FINGER DOMAIN-CONTAINING PROTEIN 1"/>
    <property type="match status" value="1"/>
</dbReference>
<gene>
    <name evidence="7" type="primary">BAZ1A</name>
    <name evidence="7" type="ORF">TSPGSL018_9580</name>
</gene>
<reference evidence="7" key="1">
    <citation type="submission" date="2014-05" db="EMBL/GenBank/DDBJ databases">
        <title>The transcriptome of the halophilic microalga Tetraselmis sp. GSL018 isolated from the Great Salt Lake, Utah.</title>
        <authorList>
            <person name="Jinkerson R.E."/>
            <person name="D'Adamo S."/>
            <person name="Posewitz M.C."/>
        </authorList>
    </citation>
    <scope>NUCLEOTIDE SEQUENCE</scope>
    <source>
        <strain evidence="7">GSL018</strain>
    </source>
</reference>
<dbReference type="InterPro" id="IPR019787">
    <property type="entry name" value="Znf_PHD-finger"/>
</dbReference>
<dbReference type="Pfam" id="PF00628">
    <property type="entry name" value="PHD"/>
    <property type="match status" value="1"/>
</dbReference>
<accession>A0A061RBS4</accession>
<dbReference type="InterPro" id="IPR047157">
    <property type="entry name" value="PHRF1/Atg35"/>
</dbReference>
<evidence type="ECO:0000313" key="7">
    <source>
        <dbReference type="EMBL" id="JAC68080.1"/>
    </source>
</evidence>
<dbReference type="AlphaFoldDB" id="A0A061RBS4"/>
<evidence type="ECO:0000256" key="1">
    <source>
        <dbReference type="ARBA" id="ARBA00022723"/>
    </source>
</evidence>
<evidence type="ECO:0000256" key="3">
    <source>
        <dbReference type="ARBA" id="ARBA00022833"/>
    </source>
</evidence>
<dbReference type="InterPro" id="IPR019786">
    <property type="entry name" value="Zinc_finger_PHD-type_CS"/>
</dbReference>
<dbReference type="GO" id="GO:0008270">
    <property type="term" value="F:zinc ion binding"/>
    <property type="evidence" value="ECO:0007669"/>
    <property type="project" value="UniProtKB-KW"/>
</dbReference>
<dbReference type="InterPro" id="IPR001965">
    <property type="entry name" value="Znf_PHD"/>
</dbReference>